<evidence type="ECO:0000259" key="1">
    <source>
        <dbReference type="Pfam" id="PF01909"/>
    </source>
</evidence>
<dbReference type="PANTHER" id="PTHR43449:SF1">
    <property type="entry name" value="POLYMERASE BETA NUCLEOTIDYLTRANSFERASE DOMAIN-CONTAINING PROTEIN"/>
    <property type="match status" value="1"/>
</dbReference>
<dbReference type="EMBL" id="MEVN01000042">
    <property type="protein sequence ID" value="OGC56252.1"/>
    <property type="molecule type" value="Genomic_DNA"/>
</dbReference>
<name>A0A1F4VG88_UNCKA</name>
<protein>
    <recommendedName>
        <fullName evidence="1">Polymerase nucleotidyl transferase domain-containing protein</fullName>
    </recommendedName>
</protein>
<accession>A0A1F4VG88</accession>
<dbReference type="InterPro" id="IPR043519">
    <property type="entry name" value="NT_sf"/>
</dbReference>
<proteinExistence type="predicted"/>
<evidence type="ECO:0000313" key="2">
    <source>
        <dbReference type="EMBL" id="OGC56252.1"/>
    </source>
</evidence>
<dbReference type="CDD" id="cd05403">
    <property type="entry name" value="NT_KNTase_like"/>
    <property type="match status" value="1"/>
</dbReference>
<sequence>MVWKSRKDLRMDKKTLLRDAPQNLIEAFYESLQASGIAVDEIIMFGSYAKKTFRPDSDLDLCVISNKFGNNSFEEMMALTKISSKIDPMIEAHPYNRRDLNNKFDPLAKEITNFGIKVI</sequence>
<dbReference type="STRING" id="1802630.A3H26_03600"/>
<dbReference type="AlphaFoldDB" id="A0A1F4VG88"/>
<dbReference type="Proteomes" id="UP000177763">
    <property type="component" value="Unassembled WGS sequence"/>
</dbReference>
<evidence type="ECO:0000313" key="3">
    <source>
        <dbReference type="Proteomes" id="UP000177763"/>
    </source>
</evidence>
<dbReference type="Gene3D" id="3.30.460.10">
    <property type="entry name" value="Beta Polymerase, domain 2"/>
    <property type="match status" value="1"/>
</dbReference>
<dbReference type="PANTHER" id="PTHR43449">
    <property type="entry name" value="NUCLEOTIDYLTRANSFERASE"/>
    <property type="match status" value="1"/>
</dbReference>
<comment type="caution">
    <text evidence="2">The sequence shown here is derived from an EMBL/GenBank/DDBJ whole genome shotgun (WGS) entry which is preliminary data.</text>
</comment>
<dbReference type="SUPFAM" id="SSF81301">
    <property type="entry name" value="Nucleotidyltransferase"/>
    <property type="match status" value="1"/>
</dbReference>
<dbReference type="Pfam" id="PF01909">
    <property type="entry name" value="NTP_transf_2"/>
    <property type="match status" value="1"/>
</dbReference>
<organism evidence="2 3">
    <name type="scientific">candidate division WWE3 bacterium RIFCSPLOWO2_12_FULL_36_10</name>
    <dbReference type="NCBI Taxonomy" id="1802630"/>
    <lineage>
        <taxon>Bacteria</taxon>
        <taxon>Katanobacteria</taxon>
    </lineage>
</organism>
<gene>
    <name evidence="2" type="ORF">A3H26_03600</name>
</gene>
<feature type="domain" description="Polymerase nucleotidyl transferase" evidence="1">
    <location>
        <begin position="37"/>
        <end position="87"/>
    </location>
</feature>
<dbReference type="InterPro" id="IPR002934">
    <property type="entry name" value="Polymerase_NTP_transf_dom"/>
</dbReference>
<dbReference type="GO" id="GO:0016779">
    <property type="term" value="F:nucleotidyltransferase activity"/>
    <property type="evidence" value="ECO:0007669"/>
    <property type="project" value="InterPro"/>
</dbReference>
<reference evidence="2 3" key="1">
    <citation type="journal article" date="2016" name="Nat. Commun.">
        <title>Thousands of microbial genomes shed light on interconnected biogeochemical processes in an aquifer system.</title>
        <authorList>
            <person name="Anantharaman K."/>
            <person name="Brown C.T."/>
            <person name="Hug L.A."/>
            <person name="Sharon I."/>
            <person name="Castelle C.J."/>
            <person name="Probst A.J."/>
            <person name="Thomas B.C."/>
            <person name="Singh A."/>
            <person name="Wilkins M.J."/>
            <person name="Karaoz U."/>
            <person name="Brodie E.L."/>
            <person name="Williams K.H."/>
            <person name="Hubbard S.S."/>
            <person name="Banfield J.F."/>
        </authorList>
    </citation>
    <scope>NUCLEOTIDE SEQUENCE [LARGE SCALE GENOMIC DNA]</scope>
</reference>